<dbReference type="EMBL" id="RQGF01000043">
    <property type="protein sequence ID" value="TGL57645.1"/>
    <property type="molecule type" value="Genomic_DNA"/>
</dbReference>
<comment type="caution">
    <text evidence="2">The sequence shown here is derived from an EMBL/GenBank/DDBJ whole genome shotgun (WGS) entry which is preliminary data.</text>
</comment>
<dbReference type="Gene3D" id="3.40.220.10">
    <property type="entry name" value="Leucine Aminopeptidase, subunit E, domain 1"/>
    <property type="match status" value="1"/>
</dbReference>
<evidence type="ECO:0000259" key="1">
    <source>
        <dbReference type="PROSITE" id="PS51154"/>
    </source>
</evidence>
<dbReference type="AlphaFoldDB" id="A0A4R9JZG6"/>
<dbReference type="InterPro" id="IPR043472">
    <property type="entry name" value="Macro_dom-like"/>
</dbReference>
<accession>A0A4R9JZG6</accession>
<dbReference type="Pfam" id="PF01661">
    <property type="entry name" value="Macro"/>
    <property type="match status" value="1"/>
</dbReference>
<dbReference type="PANTHER" id="PTHR11106:SF27">
    <property type="entry name" value="MACRO DOMAIN-CONTAINING PROTEIN"/>
    <property type="match status" value="1"/>
</dbReference>
<evidence type="ECO:0000313" key="3">
    <source>
        <dbReference type="Proteomes" id="UP000297762"/>
    </source>
</evidence>
<proteinExistence type="predicted"/>
<evidence type="ECO:0000313" key="2">
    <source>
        <dbReference type="EMBL" id="TGL57645.1"/>
    </source>
</evidence>
<dbReference type="SUPFAM" id="SSF52949">
    <property type="entry name" value="Macro domain-like"/>
    <property type="match status" value="1"/>
</dbReference>
<keyword evidence="3" id="KW-1185">Reference proteome</keyword>
<name>A0A4R9JZG6_9LEPT</name>
<dbReference type="Proteomes" id="UP000297762">
    <property type="component" value="Unassembled WGS sequence"/>
</dbReference>
<dbReference type="NCBIfam" id="NF001664">
    <property type="entry name" value="PRK00431.1-6"/>
    <property type="match status" value="1"/>
</dbReference>
<feature type="domain" description="Macro" evidence="1">
    <location>
        <begin position="1"/>
        <end position="175"/>
    </location>
</feature>
<sequence length="185" mass="20133">MAMEIYVWKGDITSVQTDAVVNAANSSLGGGGGVDGAIHRIGGPKIAEECRILKIKKYPNGLPTGQCVLTSGGQLPSKYVIHAVGPVWKGGEYWEASLLETCYKNILQLSFERAFESVAVPSISTGIFAYPKELAAPIAIKTVLEHKGQFPRKLIFVCFDQETKDLYEEILNKSGTEYKEGISSF</sequence>
<dbReference type="RefSeq" id="WP_135651543.1">
    <property type="nucleotide sequence ID" value="NZ_RQGF01000043.1"/>
</dbReference>
<protein>
    <submittedName>
        <fullName evidence="2">O-acetyl-ADP-ribose deacetylase</fullName>
    </submittedName>
</protein>
<organism evidence="2 3">
    <name type="scientific">Leptospira sarikeiensis</name>
    <dbReference type="NCBI Taxonomy" id="2484943"/>
    <lineage>
        <taxon>Bacteria</taxon>
        <taxon>Pseudomonadati</taxon>
        <taxon>Spirochaetota</taxon>
        <taxon>Spirochaetia</taxon>
        <taxon>Leptospirales</taxon>
        <taxon>Leptospiraceae</taxon>
        <taxon>Leptospira</taxon>
    </lineage>
</organism>
<dbReference type="InterPro" id="IPR002589">
    <property type="entry name" value="Macro_dom"/>
</dbReference>
<dbReference type="OrthoDB" id="6194521at2"/>
<dbReference type="PROSITE" id="PS51154">
    <property type="entry name" value="MACRO"/>
    <property type="match status" value="1"/>
</dbReference>
<dbReference type="SMART" id="SM00506">
    <property type="entry name" value="A1pp"/>
    <property type="match status" value="1"/>
</dbReference>
<dbReference type="CDD" id="cd02908">
    <property type="entry name" value="Macro_OAADPr_deacetylase"/>
    <property type="match status" value="1"/>
</dbReference>
<reference evidence="2" key="1">
    <citation type="journal article" date="2019" name="PLoS Negl. Trop. Dis.">
        <title>Revisiting the worldwide diversity of Leptospira species in the environment.</title>
        <authorList>
            <person name="Vincent A.T."/>
            <person name="Schiettekatte O."/>
            <person name="Bourhy P."/>
            <person name="Veyrier F.J."/>
            <person name="Picardeau M."/>
        </authorList>
    </citation>
    <scope>NUCLEOTIDE SEQUENCE [LARGE SCALE GENOMIC DNA]</scope>
    <source>
        <strain evidence="2">201702455</strain>
    </source>
</reference>
<dbReference type="PANTHER" id="PTHR11106">
    <property type="entry name" value="GANGLIOSIDE INDUCED DIFFERENTIATION ASSOCIATED PROTEIN 2-RELATED"/>
    <property type="match status" value="1"/>
</dbReference>
<gene>
    <name evidence="2" type="ORF">EHQ64_19830</name>
</gene>